<reference evidence="2" key="1">
    <citation type="journal article" date="2019" name="Int. J. Syst. Evol. Microbiol.">
        <title>The Global Catalogue of Microorganisms (GCM) 10K type strain sequencing project: providing services to taxonomists for standard genome sequencing and annotation.</title>
        <authorList>
            <consortium name="The Broad Institute Genomics Platform"/>
            <consortium name="The Broad Institute Genome Sequencing Center for Infectious Disease"/>
            <person name="Wu L."/>
            <person name="Ma J."/>
        </authorList>
    </citation>
    <scope>NUCLEOTIDE SEQUENCE [LARGE SCALE GENOMIC DNA]</scope>
    <source>
        <strain evidence="2">CCUG 62952</strain>
    </source>
</reference>
<dbReference type="Gene3D" id="3.30.70.100">
    <property type="match status" value="1"/>
</dbReference>
<proteinExistence type="predicted"/>
<dbReference type="Proteomes" id="UP001596978">
    <property type="component" value="Unassembled WGS sequence"/>
</dbReference>
<protein>
    <recommendedName>
        <fullName evidence="3">DUF1330 domain-containing protein</fullName>
    </recommendedName>
</protein>
<dbReference type="RefSeq" id="WP_386405887.1">
    <property type="nucleotide sequence ID" value="NZ_JBHTJH010000004.1"/>
</dbReference>
<dbReference type="PANTHER" id="PTHR40257:SF1">
    <property type="entry name" value="DUF1330 DOMAIN-CONTAINING PROTEIN"/>
    <property type="match status" value="1"/>
</dbReference>
<sequence>MKANDNYVHMTEEQFEAFNDLPVVGTFQMLNLLKFKEKVEGSDMSGAKAYALYMNAVLPFFQASGAKVVYQGRSQFTLIGPDDTEWDKVLIIEYASKQDFLKMITTEGYPAAMRSRALQDSRLILCKE</sequence>
<evidence type="ECO:0000313" key="1">
    <source>
        <dbReference type="EMBL" id="MFD0861932.1"/>
    </source>
</evidence>
<dbReference type="EMBL" id="JBHTJH010000004">
    <property type="protein sequence ID" value="MFD0861932.1"/>
    <property type="molecule type" value="Genomic_DNA"/>
</dbReference>
<evidence type="ECO:0008006" key="3">
    <source>
        <dbReference type="Google" id="ProtNLM"/>
    </source>
</evidence>
<dbReference type="PANTHER" id="PTHR40257">
    <property type="match status" value="1"/>
</dbReference>
<gene>
    <name evidence="1" type="ORF">ACFQ1M_06915</name>
</gene>
<name>A0ABW3CYM5_9FLAO</name>
<comment type="caution">
    <text evidence="1">The sequence shown here is derived from an EMBL/GenBank/DDBJ whole genome shotgun (WGS) entry which is preliminary data.</text>
</comment>
<evidence type="ECO:0000313" key="2">
    <source>
        <dbReference type="Proteomes" id="UP001596978"/>
    </source>
</evidence>
<accession>A0ABW3CYM5</accession>
<dbReference type="SUPFAM" id="SSF54909">
    <property type="entry name" value="Dimeric alpha+beta barrel"/>
    <property type="match status" value="1"/>
</dbReference>
<keyword evidence="2" id="KW-1185">Reference proteome</keyword>
<dbReference type="InterPro" id="IPR011008">
    <property type="entry name" value="Dimeric_a/b-barrel"/>
</dbReference>
<organism evidence="1 2">
    <name type="scientific">Sungkyunkwania multivorans</name>
    <dbReference type="NCBI Taxonomy" id="1173618"/>
    <lineage>
        <taxon>Bacteria</taxon>
        <taxon>Pseudomonadati</taxon>
        <taxon>Bacteroidota</taxon>
        <taxon>Flavobacteriia</taxon>
        <taxon>Flavobacteriales</taxon>
        <taxon>Flavobacteriaceae</taxon>
        <taxon>Sungkyunkwania</taxon>
    </lineage>
</organism>